<keyword evidence="1" id="KW-0175">Coiled coil</keyword>
<dbReference type="RefSeq" id="XP_028273957.1">
    <property type="nucleotide sequence ID" value="XM_028418156.1"/>
</dbReference>
<name>A0A6P7JAS7_9TELE</name>
<feature type="region of interest" description="Disordered" evidence="2">
    <location>
        <begin position="479"/>
        <end position="499"/>
    </location>
</feature>
<organism evidence="3 4">
    <name type="scientific">Parambassis ranga</name>
    <name type="common">Indian glassy fish</name>
    <dbReference type="NCBI Taxonomy" id="210632"/>
    <lineage>
        <taxon>Eukaryota</taxon>
        <taxon>Metazoa</taxon>
        <taxon>Chordata</taxon>
        <taxon>Craniata</taxon>
        <taxon>Vertebrata</taxon>
        <taxon>Euteleostomi</taxon>
        <taxon>Actinopterygii</taxon>
        <taxon>Neopterygii</taxon>
        <taxon>Teleostei</taxon>
        <taxon>Neoteleostei</taxon>
        <taxon>Acanthomorphata</taxon>
        <taxon>Ovalentaria</taxon>
        <taxon>Ambassidae</taxon>
        <taxon>Parambassis</taxon>
    </lineage>
</organism>
<dbReference type="GeneID" id="114443819"/>
<evidence type="ECO:0000313" key="4">
    <source>
        <dbReference type="RefSeq" id="XP_028273957.1"/>
    </source>
</evidence>
<dbReference type="PANTHER" id="PTHR15347:SF1">
    <property type="entry name" value="SPERM-ASSOCIATED ANTIGEN 5"/>
    <property type="match status" value="1"/>
</dbReference>
<dbReference type="GO" id="GO:0051988">
    <property type="term" value="P:regulation of attachment of spindle microtubules to kinetochore"/>
    <property type="evidence" value="ECO:0007669"/>
    <property type="project" value="InterPro"/>
</dbReference>
<evidence type="ECO:0000256" key="1">
    <source>
        <dbReference type="SAM" id="Coils"/>
    </source>
</evidence>
<dbReference type="PANTHER" id="PTHR15347">
    <property type="entry name" value="SPERM-ASSOCIATED ANTIGEN 5"/>
    <property type="match status" value="1"/>
</dbReference>
<evidence type="ECO:0000313" key="3">
    <source>
        <dbReference type="Proteomes" id="UP000515145"/>
    </source>
</evidence>
<dbReference type="Proteomes" id="UP000515145">
    <property type="component" value="Chromosome 1"/>
</dbReference>
<feature type="region of interest" description="Disordered" evidence="2">
    <location>
        <begin position="1313"/>
        <end position="1336"/>
    </location>
</feature>
<feature type="coiled-coil region" evidence="1">
    <location>
        <begin position="1104"/>
        <end position="1145"/>
    </location>
</feature>
<dbReference type="InParanoid" id="A0A6P7JAS7"/>
<dbReference type="InterPro" id="IPR028728">
    <property type="entry name" value="Astrin"/>
</dbReference>
<proteinExistence type="predicted"/>
<gene>
    <name evidence="4" type="primary">spag5</name>
</gene>
<dbReference type="GO" id="GO:0051301">
    <property type="term" value="P:cell division"/>
    <property type="evidence" value="ECO:0007669"/>
    <property type="project" value="InterPro"/>
</dbReference>
<feature type="compositionally biased region" description="Basic and acidic residues" evidence="2">
    <location>
        <begin position="403"/>
        <end position="424"/>
    </location>
</feature>
<dbReference type="OrthoDB" id="5972338at2759"/>
<dbReference type="CTD" id="10615"/>
<reference evidence="4" key="1">
    <citation type="submission" date="2025-08" db="UniProtKB">
        <authorList>
            <consortium name="RefSeq"/>
        </authorList>
    </citation>
    <scope>IDENTIFICATION</scope>
</reference>
<feature type="region of interest" description="Disordered" evidence="2">
    <location>
        <begin position="403"/>
        <end position="425"/>
    </location>
</feature>
<accession>A0A6P7JAS7</accession>
<sequence>MTSRKSGSSGKCLHMPLRSLENEILPLSSPTSRFKSKSQISADTLTKGGNPLSDPEPQTAGGLGDVTFKSFICAGGEVEILGSSLCAEETVVLPKDQPTYYYKTEDTISSHSEVHFCDHMEHPYHLPEMKDPDAVDLTAACEVSNTALVSIDINGKQITQDPRAYQEDCSGAEHVTWKSFVCDGVEVEVSDATKLKDETIPLPKAEHSEPLQDNSVNSTVHSDSGELCEVEHADHPYCSSGNVPVIATSDSKMANDPEKSVPGLSDVTFKPFNCTGGEIELSEDTRLPDETVPLPTNNTLTNSDSIWYHVGQSMLAGDHDLENDDSHLDHPYCNILSYPSPSHGSLSTQESLQCSAENEEVKKISSVVADCKDGGQEGDTFSSVITAGEGVRKSEDNWRTLPEDKVISSQPRDKNNVSTLDDKGNPNCYLENSVDVVDTDPHRTKISDSSLVAVSPESPAPVEAQQYLEYVSQVNSIRGTPEASSEAKDSAIGSSENGPVLCNSAERPLAKHLSDVVNILSESSPLALLSHLGISSPIVRRASLLKAHGDPAEDQFLADDSAFEGEKSLLAPGNVSPAGLWADHLESPMPRPLFNSTALGYKAQSVLVKDPVENLGENVCAAPQSQVEKPVLDIPLIPDGPLQQQLRQMAEFLIFASGKMGPSVCASAPPSTAFKAPSAPAESHSVCVGTSPLKLVDHSLNTSGLFERKREFSVVDSCTLTDPLLWNLPPGSLESLPRHELEQRLRSSMIMTEALVQQLAAARAQGSSSTGPAPSELREKLVQTDHTELSQTTMYRDLYMGALSRIGELELSGSSLQNLMQYMQGTRVTMTSLRCDVDAALGKMKEMGDVVREDHQSLVSHYGHMKSVFEKSKETQTRAMQKVKEALHQRNNMRTQMEEALTAKEAVLRAMEELRTHCASEISALERSAGSQQELLAALQQTYPEQVVANKAYTETLKSASDLLSQTMEEQSSLTRELFTVRNLLEKTAPILLKLNEKAAAALRERDEHISARDQAIQEREQTEEELNETHSNLQTAREQIRDLNLQVTILTSEMGVIRQKLTEKTEETGQLERKVTELSATVSSTLASHTFLEQALAAETSKLQQSWKEAEQANERANELEASLEESEQHVSELTEALALSEEQVSQLHTLSQSQSLEIQHLQDVCRQLGGVREMNEFLQTENELAREQVAESERMLKTNLQALRERNIQCEDLKTEVCHLQSENRTLQEELESTQSRASETQLEFGEKMAEAVTEVTLLHHTLRGLTNDLHAALGEQKPQSQMDQPVDDVNRQHFSSSFVGSIMVALAAEKEEDVRTDTPDGSVPSDTPDPQCDTLFSETSAFTRITAITPKKDLNGAESDSDVEEQKGVAEMLADLSGTVTELVSTLKMVQQLKESQREELHKTICALQVEHQAANNRHEAEVFELKHQLNRMSNLVERGNQALQQKAEDEKTVSMLMAEVKEAQEFLNKLKADNNELRKEVFELRRALQQSTTESQFLREELRKAGGHSANPAHFMDEKIQLLREVERLKASLQELEHARAKLLERAKRHQMIHQSNQQKSENELQILNHMINKVRETLLSLPDVVKNCEQLQQLIEYIG</sequence>
<keyword evidence="3" id="KW-1185">Reference proteome</keyword>
<feature type="coiled-coil region" evidence="1">
    <location>
        <begin position="1006"/>
        <end position="1054"/>
    </location>
</feature>
<feature type="compositionally biased region" description="Polar residues" evidence="2">
    <location>
        <begin position="28"/>
        <end position="44"/>
    </location>
</feature>
<feature type="coiled-coil region" evidence="1">
    <location>
        <begin position="1419"/>
        <end position="1582"/>
    </location>
</feature>
<protein>
    <submittedName>
        <fullName evidence="4">Sperm-associated antigen 5</fullName>
    </submittedName>
</protein>
<evidence type="ECO:0000256" key="2">
    <source>
        <dbReference type="SAM" id="MobiDB-lite"/>
    </source>
</evidence>
<feature type="region of interest" description="Disordered" evidence="2">
    <location>
        <begin position="28"/>
        <end position="60"/>
    </location>
</feature>